<accession>A0ABU4HXB9</accession>
<evidence type="ECO:0000313" key="2">
    <source>
        <dbReference type="EMBL" id="MDW5597870.1"/>
    </source>
</evidence>
<dbReference type="Proteomes" id="UP001284601">
    <property type="component" value="Unassembled WGS sequence"/>
</dbReference>
<feature type="chain" id="PRO_5047298193" description="DUF5667 domain-containing protein" evidence="1">
    <location>
        <begin position="25"/>
        <end position="158"/>
    </location>
</feature>
<comment type="caution">
    <text evidence="2">The sequence shown here is derived from an EMBL/GenBank/DDBJ whole genome shotgun (WGS) entry which is preliminary data.</text>
</comment>
<sequence>MKQTISTALAALALSGAAAAPAVADDASLKQTVEHQERSGTRALNAFNKATDAWRKSGSDADLKKLRSATGRQLTQIERYQEAVEAEEPSSKPYAKAKRALLTALGQLEDGYTSLNRAFARLLEGESRRAVLREVRAADRKLDAASASLKRAKLLIGD</sequence>
<keyword evidence="1" id="KW-0732">Signal</keyword>
<gene>
    <name evidence="2" type="ORF">R7226_26185</name>
</gene>
<proteinExistence type="predicted"/>
<reference evidence="3" key="1">
    <citation type="submission" date="2023-07" db="EMBL/GenBank/DDBJ databases">
        <title>Conexibacter stalactiti sp. nov., isolated from stalactites in a lava cave and emended description of the genus Conexibacter.</title>
        <authorList>
            <person name="Lee S.D."/>
        </authorList>
    </citation>
    <scope>NUCLEOTIDE SEQUENCE [LARGE SCALE GENOMIC DNA]</scope>
    <source>
        <strain evidence="3">KCTC 39840</strain>
    </source>
</reference>
<dbReference type="EMBL" id="JAWSTH010000107">
    <property type="protein sequence ID" value="MDW5597870.1"/>
    <property type="molecule type" value="Genomic_DNA"/>
</dbReference>
<protein>
    <recommendedName>
        <fullName evidence="4">DUF5667 domain-containing protein</fullName>
    </recommendedName>
</protein>
<evidence type="ECO:0000256" key="1">
    <source>
        <dbReference type="SAM" id="SignalP"/>
    </source>
</evidence>
<dbReference type="RefSeq" id="WP_318600341.1">
    <property type="nucleotide sequence ID" value="NZ_JAWSTH010000107.1"/>
</dbReference>
<evidence type="ECO:0000313" key="3">
    <source>
        <dbReference type="Proteomes" id="UP001284601"/>
    </source>
</evidence>
<name>A0ABU4HXB9_9ACTN</name>
<keyword evidence="3" id="KW-1185">Reference proteome</keyword>
<organism evidence="2 3">
    <name type="scientific">Conexibacter stalactiti</name>
    <dbReference type="NCBI Taxonomy" id="1940611"/>
    <lineage>
        <taxon>Bacteria</taxon>
        <taxon>Bacillati</taxon>
        <taxon>Actinomycetota</taxon>
        <taxon>Thermoleophilia</taxon>
        <taxon>Solirubrobacterales</taxon>
        <taxon>Conexibacteraceae</taxon>
        <taxon>Conexibacter</taxon>
    </lineage>
</organism>
<evidence type="ECO:0008006" key="4">
    <source>
        <dbReference type="Google" id="ProtNLM"/>
    </source>
</evidence>
<feature type="signal peptide" evidence="1">
    <location>
        <begin position="1"/>
        <end position="24"/>
    </location>
</feature>